<feature type="domain" description="NADP-dependent oxidoreductase" evidence="6">
    <location>
        <begin position="23"/>
        <end position="268"/>
    </location>
</feature>
<dbReference type="Proteomes" id="UP000696485">
    <property type="component" value="Unassembled WGS sequence"/>
</dbReference>
<dbReference type="SUPFAM" id="SSF51430">
    <property type="entry name" value="NAD(P)-linked oxidoreductase"/>
    <property type="match status" value="1"/>
</dbReference>
<dbReference type="PROSITE" id="PS00063">
    <property type="entry name" value="ALDOKETO_REDUCTASE_3"/>
    <property type="match status" value="1"/>
</dbReference>
<feature type="site" description="Lowers pKa of active site Tyr" evidence="5">
    <location>
        <position position="82"/>
    </location>
</feature>
<keyword evidence="8" id="KW-1185">Reference proteome</keyword>
<evidence type="ECO:0000256" key="1">
    <source>
        <dbReference type="ARBA" id="ARBA00007905"/>
    </source>
</evidence>
<evidence type="ECO:0000259" key="6">
    <source>
        <dbReference type="Pfam" id="PF00248"/>
    </source>
</evidence>
<dbReference type="PANTHER" id="PTHR43827:SF13">
    <property type="entry name" value="ALDO_KETO REDUCTASE FAMILY PROTEIN"/>
    <property type="match status" value="1"/>
</dbReference>
<reference evidence="7" key="1">
    <citation type="journal article" date="2020" name="Fungal Divers.">
        <title>Resolving the Mortierellaceae phylogeny through synthesis of multi-gene phylogenetics and phylogenomics.</title>
        <authorList>
            <person name="Vandepol N."/>
            <person name="Liber J."/>
            <person name="Desiro A."/>
            <person name="Na H."/>
            <person name="Kennedy M."/>
            <person name="Barry K."/>
            <person name="Grigoriev I.V."/>
            <person name="Miller A.N."/>
            <person name="O'Donnell K."/>
            <person name="Stajich J.E."/>
            <person name="Bonito G."/>
        </authorList>
    </citation>
    <scope>NUCLEOTIDE SEQUENCE</scope>
    <source>
        <strain evidence="7">NVP1</strain>
    </source>
</reference>
<dbReference type="InterPro" id="IPR036812">
    <property type="entry name" value="NAD(P)_OxRdtase_dom_sf"/>
</dbReference>
<protein>
    <recommendedName>
        <fullName evidence="6">NADP-dependent oxidoreductase domain-containing protein</fullName>
    </recommendedName>
</protein>
<dbReference type="AlphaFoldDB" id="A0A9P5VHE3"/>
<dbReference type="InterPro" id="IPR023210">
    <property type="entry name" value="NADP_OxRdtase_dom"/>
</dbReference>
<feature type="active site" description="Proton donor" evidence="3">
    <location>
        <position position="57"/>
    </location>
</feature>
<feature type="binding site" evidence="4">
    <location>
        <position position="115"/>
    </location>
    <ligand>
        <name>substrate</name>
    </ligand>
</feature>
<gene>
    <name evidence="7" type="ORF">BG006_000867</name>
</gene>
<sequence>MTPARLTLQSTRLLSSGAKIPLIGLGTYLIEPGKQTEDAVLWALHAGYRHIDTASLYRNEASVGNAIRQSGIPREKIFVTTKLFNNDHGYDKALAACNLSLQKLGLDYIDLYLIHSPKPGPELRAESWKALETLVEQGKVKSIGVSNYGVAHLKELLASNPRIKPAVNQVEIHPWLTRNDIVKYSEEHGIAIEAYSPLSHGRRLQDPTVIKIGEQYNKSAAQVLIRWSLQRGHVVLPKSIHKERIEQNADVYDFELSEEDVKILDHLNDNFVSGWDPTVSK</sequence>
<dbReference type="CDD" id="cd19071">
    <property type="entry name" value="AKR_AKR1-5-like"/>
    <property type="match status" value="1"/>
</dbReference>
<dbReference type="InterPro" id="IPR020471">
    <property type="entry name" value="AKR"/>
</dbReference>
<evidence type="ECO:0000256" key="5">
    <source>
        <dbReference type="PIRSR" id="PIRSR000097-3"/>
    </source>
</evidence>
<evidence type="ECO:0000256" key="4">
    <source>
        <dbReference type="PIRSR" id="PIRSR000097-2"/>
    </source>
</evidence>
<dbReference type="PROSITE" id="PS00062">
    <property type="entry name" value="ALDOKETO_REDUCTASE_2"/>
    <property type="match status" value="1"/>
</dbReference>
<dbReference type="Gene3D" id="3.20.20.100">
    <property type="entry name" value="NADP-dependent oxidoreductase domain"/>
    <property type="match status" value="1"/>
</dbReference>
<dbReference type="PROSITE" id="PS00798">
    <property type="entry name" value="ALDOKETO_REDUCTASE_1"/>
    <property type="match status" value="1"/>
</dbReference>
<dbReference type="InterPro" id="IPR018170">
    <property type="entry name" value="Aldo/ket_reductase_CS"/>
</dbReference>
<name>A0A9P5VHE3_9FUNG</name>
<evidence type="ECO:0000313" key="7">
    <source>
        <dbReference type="EMBL" id="KAF9324106.1"/>
    </source>
</evidence>
<keyword evidence="2" id="KW-0560">Oxidoreductase</keyword>
<comment type="similarity">
    <text evidence="1">Belongs to the aldo/keto reductase family.</text>
</comment>
<dbReference type="EMBL" id="JAAAUY010001153">
    <property type="protein sequence ID" value="KAF9324106.1"/>
    <property type="molecule type" value="Genomic_DNA"/>
</dbReference>
<dbReference type="FunFam" id="3.20.20.100:FF:000015">
    <property type="entry name" value="Oxidoreductase, aldo/keto reductase family"/>
    <property type="match status" value="1"/>
</dbReference>
<dbReference type="GO" id="GO:0016491">
    <property type="term" value="F:oxidoreductase activity"/>
    <property type="evidence" value="ECO:0007669"/>
    <property type="project" value="UniProtKB-KW"/>
</dbReference>
<dbReference type="PRINTS" id="PR00069">
    <property type="entry name" value="ALDKETRDTASE"/>
</dbReference>
<comment type="caution">
    <text evidence="7">The sequence shown here is derived from an EMBL/GenBank/DDBJ whole genome shotgun (WGS) entry which is preliminary data.</text>
</comment>
<evidence type="ECO:0000256" key="3">
    <source>
        <dbReference type="PIRSR" id="PIRSR000097-1"/>
    </source>
</evidence>
<accession>A0A9P5VHE3</accession>
<dbReference type="PIRSF" id="PIRSF000097">
    <property type="entry name" value="AKR"/>
    <property type="match status" value="1"/>
</dbReference>
<proteinExistence type="inferred from homology"/>
<organism evidence="7 8">
    <name type="scientific">Podila minutissima</name>
    <dbReference type="NCBI Taxonomy" id="64525"/>
    <lineage>
        <taxon>Eukaryota</taxon>
        <taxon>Fungi</taxon>
        <taxon>Fungi incertae sedis</taxon>
        <taxon>Mucoromycota</taxon>
        <taxon>Mortierellomycotina</taxon>
        <taxon>Mortierellomycetes</taxon>
        <taxon>Mortierellales</taxon>
        <taxon>Mortierellaceae</taxon>
        <taxon>Podila</taxon>
    </lineage>
</organism>
<evidence type="ECO:0000256" key="2">
    <source>
        <dbReference type="ARBA" id="ARBA00023002"/>
    </source>
</evidence>
<dbReference type="Pfam" id="PF00248">
    <property type="entry name" value="Aldo_ket_red"/>
    <property type="match status" value="1"/>
</dbReference>
<dbReference type="PANTHER" id="PTHR43827">
    <property type="entry name" value="2,5-DIKETO-D-GLUCONIC ACID REDUCTASE"/>
    <property type="match status" value="1"/>
</dbReference>
<evidence type="ECO:0000313" key="8">
    <source>
        <dbReference type="Proteomes" id="UP000696485"/>
    </source>
</evidence>